<dbReference type="EMBL" id="AJYC02000028">
    <property type="protein sequence ID" value="EKT82899.1"/>
    <property type="molecule type" value="Genomic_DNA"/>
</dbReference>
<dbReference type="Proteomes" id="UP000005951">
    <property type="component" value="Unassembled WGS sequence"/>
</dbReference>
<sequence>MPDQVPEGTSLSVSIKTTRLQLEATDQLAEPSPSAP</sequence>
<comment type="caution">
    <text evidence="2">The sequence shown here is derived from an EMBL/GenBank/DDBJ whole genome shotgun (WGS) entry which is preliminary data.</text>
</comment>
<organism evidence="2 3">
    <name type="scientific">Rhodococcus opacus M213</name>
    <dbReference type="NCBI Taxonomy" id="1129896"/>
    <lineage>
        <taxon>Bacteria</taxon>
        <taxon>Bacillati</taxon>
        <taxon>Actinomycetota</taxon>
        <taxon>Actinomycetes</taxon>
        <taxon>Mycobacteriales</taxon>
        <taxon>Nocardiaceae</taxon>
        <taxon>Rhodococcus</taxon>
    </lineage>
</organism>
<feature type="compositionally biased region" description="Polar residues" evidence="1">
    <location>
        <begin position="7"/>
        <end position="20"/>
    </location>
</feature>
<proteinExistence type="predicted"/>
<reference evidence="2 3" key="1">
    <citation type="journal article" date="2013" name="Genome Announc.">
        <title>Draft Genome Sequence of Rhodococcus opacus Strain M213 Shows a Diverse Catabolic Potential.</title>
        <authorList>
            <person name="Pathak A."/>
            <person name="Green S.J."/>
            <person name="Ogram A."/>
            <person name="Chauhan A."/>
        </authorList>
    </citation>
    <scope>NUCLEOTIDE SEQUENCE [LARGE SCALE GENOMIC DNA]</scope>
    <source>
        <strain evidence="2 3">M213</strain>
    </source>
</reference>
<evidence type="ECO:0000256" key="1">
    <source>
        <dbReference type="SAM" id="MobiDB-lite"/>
    </source>
</evidence>
<name>K8XN87_RHOOP</name>
<feature type="region of interest" description="Disordered" evidence="1">
    <location>
        <begin position="1"/>
        <end position="36"/>
    </location>
</feature>
<accession>K8XN87</accession>
<protein>
    <submittedName>
        <fullName evidence="2">ABC transporter substrate-binding protein</fullName>
    </submittedName>
</protein>
<evidence type="ECO:0000313" key="3">
    <source>
        <dbReference type="Proteomes" id="UP000005951"/>
    </source>
</evidence>
<gene>
    <name evidence="2" type="ORF">WSS_A10032</name>
</gene>
<evidence type="ECO:0000313" key="2">
    <source>
        <dbReference type="EMBL" id="EKT82899.1"/>
    </source>
</evidence>
<dbReference type="AlphaFoldDB" id="K8XN87"/>